<dbReference type="AlphaFoldDB" id="A0A0D6JK69"/>
<dbReference type="Proteomes" id="UP000033187">
    <property type="component" value="Chromosome 1"/>
</dbReference>
<proteinExistence type="predicted"/>
<organism evidence="1 2">
    <name type="scientific">Candidatus Filomicrobium marinum</name>
    <dbReference type="NCBI Taxonomy" id="1608628"/>
    <lineage>
        <taxon>Bacteria</taxon>
        <taxon>Pseudomonadati</taxon>
        <taxon>Pseudomonadota</taxon>
        <taxon>Alphaproteobacteria</taxon>
        <taxon>Hyphomicrobiales</taxon>
        <taxon>Hyphomicrobiaceae</taxon>
        <taxon>Filomicrobium</taxon>
    </lineage>
</organism>
<evidence type="ECO:0000313" key="2">
    <source>
        <dbReference type="Proteomes" id="UP000033187"/>
    </source>
</evidence>
<protein>
    <submittedName>
        <fullName evidence="1">Uncharacterized protein</fullName>
    </submittedName>
</protein>
<dbReference type="EMBL" id="LN829119">
    <property type="protein sequence ID" value="CPR22358.1"/>
    <property type="molecule type" value="Genomic_DNA"/>
</dbReference>
<gene>
    <name evidence="1" type="ORF">YBN1229_v1_3791</name>
</gene>
<sequence>MRILDPQYIRNLDILDAAEAAAYLRTSRSTLANYRCYWDGPYFEFEGMRNAS</sequence>
<accession>A0A0D6JK69</accession>
<evidence type="ECO:0000313" key="1">
    <source>
        <dbReference type="EMBL" id="CPR22358.1"/>
    </source>
</evidence>
<name>A0A0D6JK69_9HYPH</name>
<keyword evidence="2" id="KW-1185">Reference proteome</keyword>
<reference evidence="2" key="1">
    <citation type="submission" date="2015-02" db="EMBL/GenBank/DDBJ databases">
        <authorList>
            <person name="Chooi Y.-H."/>
        </authorList>
    </citation>
    <scope>NUCLEOTIDE SEQUENCE [LARGE SCALE GENOMIC DNA]</scope>
    <source>
        <strain evidence="2">strain Y</strain>
    </source>
</reference>
<dbReference type="KEGG" id="fiy:BN1229_v1_3791"/>